<reference evidence="4" key="1">
    <citation type="journal article" date="2020" name="Stud. Mycol.">
        <title>101 Dothideomycetes genomes: a test case for predicting lifestyles and emergence of pathogens.</title>
        <authorList>
            <person name="Haridas S."/>
            <person name="Albert R."/>
            <person name="Binder M."/>
            <person name="Bloem J."/>
            <person name="Labutti K."/>
            <person name="Salamov A."/>
            <person name="Andreopoulos B."/>
            <person name="Baker S."/>
            <person name="Barry K."/>
            <person name="Bills G."/>
            <person name="Bluhm B."/>
            <person name="Cannon C."/>
            <person name="Castanera R."/>
            <person name="Culley D."/>
            <person name="Daum C."/>
            <person name="Ezra D."/>
            <person name="Gonzalez J."/>
            <person name="Henrissat B."/>
            <person name="Kuo A."/>
            <person name="Liang C."/>
            <person name="Lipzen A."/>
            <person name="Lutzoni F."/>
            <person name="Magnuson J."/>
            <person name="Mondo S."/>
            <person name="Nolan M."/>
            <person name="Ohm R."/>
            <person name="Pangilinan J."/>
            <person name="Park H.-J."/>
            <person name="Ramirez L."/>
            <person name="Alfaro M."/>
            <person name="Sun H."/>
            <person name="Tritt A."/>
            <person name="Yoshinaga Y."/>
            <person name="Zwiers L.-H."/>
            <person name="Turgeon B."/>
            <person name="Goodwin S."/>
            <person name="Spatafora J."/>
            <person name="Crous P."/>
            <person name="Grigoriev I."/>
        </authorList>
    </citation>
    <scope>NUCLEOTIDE SEQUENCE</scope>
    <source>
        <strain evidence="4">CBS 690.94</strain>
    </source>
</reference>
<dbReference type="InterPro" id="IPR050300">
    <property type="entry name" value="GDXG_lipolytic_enzyme"/>
</dbReference>
<evidence type="ECO:0000313" key="4">
    <source>
        <dbReference type="EMBL" id="KAF2448502.1"/>
    </source>
</evidence>
<comment type="similarity">
    <text evidence="1">Belongs to the 'GDXG' lipolytic enzyme family.</text>
</comment>
<sequence>MADISPPSISTWVVLAARVLLAVILRLLTTPIRWLNGSGAATFFEDIFFTIFRTALRHSSFAVSRAIFKPTTEVYEELCRKTGREARSLLVDGKGGEGVKAHWIGDEEAEVVVLYLHGGGYTQPASPDHLTYLDGLAKDMNIGAGGASSISFLVLAYSLAPDQAVYPTQLRQAAATFNQLVNVRGRSPSSIILAGDSAGGALVLALLSHILHPKAGVPRVELQVPLRGAMLFSPWVSFSTAFDSYTRNAESDTLSASFLKKWATMYLGEMDAGSERQVTWDVKSNDVYAEAYLADPRWWGGLNQVVGSMLVWVGGKELLHDAVTEFASKLKKGWKSRGGLEDGIIVVEGRDEAHIGPILNVSLGNKGKRGSQVAIEAWLLERLNAVSNKSPT</sequence>
<gene>
    <name evidence="4" type="ORF">P171DRAFT_518020</name>
</gene>
<dbReference type="GO" id="GO:0016787">
    <property type="term" value="F:hydrolase activity"/>
    <property type="evidence" value="ECO:0007669"/>
    <property type="project" value="UniProtKB-KW"/>
</dbReference>
<dbReference type="PANTHER" id="PTHR48081">
    <property type="entry name" value="AB HYDROLASE SUPERFAMILY PROTEIN C4A8.06C"/>
    <property type="match status" value="1"/>
</dbReference>
<dbReference type="PANTHER" id="PTHR48081:SF31">
    <property type="entry name" value="STERYL ACETYL HYDROLASE MUG81-RELATED"/>
    <property type="match status" value="1"/>
</dbReference>
<feature type="active site" evidence="3">
    <location>
        <position position="197"/>
    </location>
</feature>
<dbReference type="AlphaFoldDB" id="A0A9P4PQU3"/>
<dbReference type="SUPFAM" id="SSF53474">
    <property type="entry name" value="alpha/beta-Hydrolases"/>
    <property type="match status" value="1"/>
</dbReference>
<keyword evidence="2" id="KW-0378">Hydrolase</keyword>
<evidence type="ECO:0000256" key="2">
    <source>
        <dbReference type="ARBA" id="ARBA00022801"/>
    </source>
</evidence>
<dbReference type="Proteomes" id="UP000799764">
    <property type="component" value="Unassembled WGS sequence"/>
</dbReference>
<dbReference type="PROSITE" id="PS01174">
    <property type="entry name" value="LIPASE_GDXG_SER"/>
    <property type="match status" value="1"/>
</dbReference>
<organism evidence="4 5">
    <name type="scientific">Karstenula rhodostoma CBS 690.94</name>
    <dbReference type="NCBI Taxonomy" id="1392251"/>
    <lineage>
        <taxon>Eukaryota</taxon>
        <taxon>Fungi</taxon>
        <taxon>Dikarya</taxon>
        <taxon>Ascomycota</taxon>
        <taxon>Pezizomycotina</taxon>
        <taxon>Dothideomycetes</taxon>
        <taxon>Pleosporomycetidae</taxon>
        <taxon>Pleosporales</taxon>
        <taxon>Massarineae</taxon>
        <taxon>Didymosphaeriaceae</taxon>
        <taxon>Karstenula</taxon>
    </lineage>
</organism>
<keyword evidence="5" id="KW-1185">Reference proteome</keyword>
<accession>A0A9P4PQU3</accession>
<evidence type="ECO:0000313" key="5">
    <source>
        <dbReference type="Proteomes" id="UP000799764"/>
    </source>
</evidence>
<dbReference type="OrthoDB" id="2152029at2759"/>
<dbReference type="Pfam" id="PF10340">
    <property type="entry name" value="Say1_Mug180"/>
    <property type="match status" value="1"/>
</dbReference>
<evidence type="ECO:0000256" key="3">
    <source>
        <dbReference type="PROSITE-ProRule" id="PRU10038"/>
    </source>
</evidence>
<dbReference type="InterPro" id="IPR029058">
    <property type="entry name" value="AB_hydrolase_fold"/>
</dbReference>
<comment type="caution">
    <text evidence="4">The sequence shown here is derived from an EMBL/GenBank/DDBJ whole genome shotgun (WGS) entry which is preliminary data.</text>
</comment>
<dbReference type="InterPro" id="IPR019436">
    <property type="entry name" value="Say1-like"/>
</dbReference>
<proteinExistence type="inferred from homology"/>
<protein>
    <submittedName>
        <fullName evidence="4">Alpha/beta-hydrolase</fullName>
    </submittedName>
</protein>
<dbReference type="Gene3D" id="3.40.50.1820">
    <property type="entry name" value="alpha/beta hydrolase"/>
    <property type="match status" value="1"/>
</dbReference>
<evidence type="ECO:0000256" key="1">
    <source>
        <dbReference type="ARBA" id="ARBA00010515"/>
    </source>
</evidence>
<dbReference type="EMBL" id="MU001495">
    <property type="protein sequence ID" value="KAF2448502.1"/>
    <property type="molecule type" value="Genomic_DNA"/>
</dbReference>
<dbReference type="InterPro" id="IPR033140">
    <property type="entry name" value="Lipase_GDXG_put_SER_AS"/>
</dbReference>
<name>A0A9P4PQU3_9PLEO</name>